<dbReference type="Gene3D" id="3.30.70.270">
    <property type="match status" value="1"/>
</dbReference>
<dbReference type="PROSITE" id="PS50883">
    <property type="entry name" value="EAL"/>
    <property type="match status" value="1"/>
</dbReference>
<dbReference type="AlphaFoldDB" id="A0AAW7Q601"/>
<evidence type="ECO:0000256" key="1">
    <source>
        <dbReference type="PROSITE-ProRule" id="PRU00703"/>
    </source>
</evidence>
<comment type="caution">
    <text evidence="5">The sequence shown here is derived from an EMBL/GenBank/DDBJ whole genome shotgun (WGS) entry which is preliminary data.</text>
</comment>
<dbReference type="InterPro" id="IPR029787">
    <property type="entry name" value="Nucleotide_cyclase"/>
</dbReference>
<dbReference type="SUPFAM" id="SSF141868">
    <property type="entry name" value="EAL domain-like"/>
    <property type="match status" value="1"/>
</dbReference>
<dbReference type="Gene3D" id="3.20.20.450">
    <property type="entry name" value="EAL domain"/>
    <property type="match status" value="1"/>
</dbReference>
<dbReference type="InterPro" id="IPR000644">
    <property type="entry name" value="CBS_dom"/>
</dbReference>
<dbReference type="InterPro" id="IPR000160">
    <property type="entry name" value="GGDEF_dom"/>
</dbReference>
<dbReference type="PROSITE" id="PS51371">
    <property type="entry name" value="CBS"/>
    <property type="match status" value="1"/>
</dbReference>
<dbReference type="CDD" id="cd01949">
    <property type="entry name" value="GGDEF"/>
    <property type="match status" value="1"/>
</dbReference>
<dbReference type="SUPFAM" id="SSF55073">
    <property type="entry name" value="Nucleotide cyclase"/>
    <property type="match status" value="1"/>
</dbReference>
<dbReference type="Proteomes" id="UP001170713">
    <property type="component" value="Unassembled WGS sequence"/>
</dbReference>
<feature type="domain" description="EAL" evidence="2">
    <location>
        <begin position="1"/>
        <end position="247"/>
    </location>
</feature>
<dbReference type="EMBL" id="JAQJJC010000011">
    <property type="protein sequence ID" value="MDN5114538.1"/>
    <property type="molecule type" value="Genomic_DNA"/>
</dbReference>
<dbReference type="RefSeq" id="WP_301343059.1">
    <property type="nucleotide sequence ID" value="NZ_JAQJJC010000011.1"/>
</dbReference>
<dbReference type="NCBIfam" id="TIGR00254">
    <property type="entry name" value="GGDEF"/>
    <property type="match status" value="1"/>
</dbReference>
<dbReference type="SMART" id="SM00052">
    <property type="entry name" value="EAL"/>
    <property type="match status" value="1"/>
</dbReference>
<organism evidence="5 6">
    <name type="scientific">Aliarcobacter butzleri</name>
    <dbReference type="NCBI Taxonomy" id="28197"/>
    <lineage>
        <taxon>Bacteria</taxon>
        <taxon>Pseudomonadati</taxon>
        <taxon>Campylobacterota</taxon>
        <taxon>Epsilonproteobacteria</taxon>
        <taxon>Campylobacterales</taxon>
        <taxon>Arcobacteraceae</taxon>
        <taxon>Aliarcobacter</taxon>
    </lineage>
</organism>
<dbReference type="Pfam" id="PF00571">
    <property type="entry name" value="CBS"/>
    <property type="match status" value="1"/>
</dbReference>
<dbReference type="InterPro" id="IPR001633">
    <property type="entry name" value="EAL_dom"/>
</dbReference>
<reference evidence="5" key="2">
    <citation type="submission" date="2023-01" db="EMBL/GenBank/DDBJ databases">
        <authorList>
            <person name="Uljanovas D."/>
        </authorList>
    </citation>
    <scope>NUCLEOTIDE SEQUENCE</scope>
    <source>
        <strain evidence="5">W48</strain>
    </source>
</reference>
<keyword evidence="1" id="KW-0129">CBS domain</keyword>
<proteinExistence type="predicted"/>
<dbReference type="SMART" id="SM00267">
    <property type="entry name" value="GGDEF"/>
    <property type="match status" value="1"/>
</dbReference>
<evidence type="ECO:0000259" key="2">
    <source>
        <dbReference type="PROSITE" id="PS50883"/>
    </source>
</evidence>
<dbReference type="Gene3D" id="3.10.580.10">
    <property type="entry name" value="CBS-domain"/>
    <property type="match status" value="1"/>
</dbReference>
<dbReference type="Pfam" id="PF00990">
    <property type="entry name" value="GGDEF"/>
    <property type="match status" value="1"/>
</dbReference>
<dbReference type="PANTHER" id="PTHR33121">
    <property type="entry name" value="CYCLIC DI-GMP PHOSPHODIESTERASE PDEF"/>
    <property type="match status" value="1"/>
</dbReference>
<evidence type="ECO:0000259" key="4">
    <source>
        <dbReference type="PROSITE" id="PS51371"/>
    </source>
</evidence>
<dbReference type="CDD" id="cd01948">
    <property type="entry name" value="EAL"/>
    <property type="match status" value="1"/>
</dbReference>
<reference evidence="5" key="1">
    <citation type="journal article" date="2023" name="Microorganisms">
        <title>Genomic Characterization of Arcobacter butzleri Strains Isolated from Various Sources in Lithuania.</title>
        <authorList>
            <person name="Uljanovas D."/>
            <person name="Golz G."/>
            <person name="Fleischmann S."/>
            <person name="Kudirkiene E."/>
            <person name="Kasetiene N."/>
            <person name="Grineviciene A."/>
            <person name="Tamuleviciene E."/>
            <person name="Aksomaitiene J."/>
            <person name="Alter T."/>
            <person name="Malakauskas M."/>
        </authorList>
    </citation>
    <scope>NUCLEOTIDE SEQUENCE</scope>
    <source>
        <strain evidence="5">W48</strain>
    </source>
</reference>
<dbReference type="Pfam" id="PF00563">
    <property type="entry name" value="EAL"/>
    <property type="match status" value="1"/>
</dbReference>
<evidence type="ECO:0000313" key="5">
    <source>
        <dbReference type="EMBL" id="MDN5114538.1"/>
    </source>
</evidence>
<evidence type="ECO:0000259" key="3">
    <source>
        <dbReference type="PROSITE" id="PS50887"/>
    </source>
</evidence>
<gene>
    <name evidence="5" type="ORF">PJV88_07835</name>
</gene>
<name>A0AAW7Q601_9BACT</name>
<dbReference type="InterPro" id="IPR050706">
    <property type="entry name" value="Cyclic-di-GMP_PDE-like"/>
</dbReference>
<dbReference type="SUPFAM" id="SSF54631">
    <property type="entry name" value="CBS-domain pair"/>
    <property type="match status" value="1"/>
</dbReference>
<dbReference type="InterPro" id="IPR035919">
    <property type="entry name" value="EAL_sf"/>
</dbReference>
<feature type="domain" description="CBS" evidence="4">
    <location>
        <begin position="267"/>
        <end position="326"/>
    </location>
</feature>
<feature type="domain" description="GGDEF" evidence="3">
    <location>
        <begin position="427"/>
        <end position="576"/>
    </location>
</feature>
<dbReference type="InterPro" id="IPR043128">
    <property type="entry name" value="Rev_trsase/Diguanyl_cyclase"/>
</dbReference>
<dbReference type="PROSITE" id="PS50887">
    <property type="entry name" value="GGDEF"/>
    <property type="match status" value="1"/>
</dbReference>
<sequence>MPNWTEIIEKLDYAFQPIIYSHSGKIYAVEALLRNVNEIPGLMSIDDLFDLAFNDDYLYELDLQLREKAISKFAKIKQSNLKLFYNLDNRIIYNKNYSQGNTAKILKKYNLNKDSICFELSEKGTAIEQNALSTMLQRYKESGYKIAIDDFGIGVSGLKLLYFSEAHIIKLDRFFITNIDQDSKKKLFCSSIIEMAHIMGMQVIAEGIETAKEFYTCKDIGADFIQGYLVQKPTTNIDKIEKIYKNIYSLISEDKRASQNNFIDEKFIENILPLNENTSLYDLFLHFKENTKSHFVPITDEFGNFLGIIYESDIKKISYSQYGLSLAQNRTFSSTLLKYIKPALSVEISWGIDKILEIYNLNSNNSLGIFITSSDKYIGFINLNSLLTLSYKRNIEIATNQNPLTKLPGNNQIEKFIDKSFKKNQKDITHIIYFDFNDFKPFNDIYGFRQGDRAILIFSELLQKRYSKDSFIAHIGGDDFFVGLKNKDKEDVFELTSNIQDEFRNSAKNIYSKEDKKNGFIISKDRFNEKRRFELLSVSAAIIEINSKSDISNFDNTLNIVKKASKNSKKPIYSVL</sequence>
<protein>
    <submittedName>
        <fullName evidence="5">EAL and GGDEF domain-containing protein</fullName>
    </submittedName>
</protein>
<evidence type="ECO:0000313" key="6">
    <source>
        <dbReference type="Proteomes" id="UP001170713"/>
    </source>
</evidence>
<dbReference type="InterPro" id="IPR046342">
    <property type="entry name" value="CBS_dom_sf"/>
</dbReference>
<dbReference type="PANTHER" id="PTHR33121:SF76">
    <property type="entry name" value="SIGNALING PROTEIN"/>
    <property type="match status" value="1"/>
</dbReference>
<accession>A0AAW7Q601</accession>
<dbReference type="GO" id="GO:0071111">
    <property type="term" value="F:cyclic-guanylate-specific phosphodiesterase activity"/>
    <property type="evidence" value="ECO:0007669"/>
    <property type="project" value="InterPro"/>
</dbReference>